<evidence type="ECO:0000313" key="2">
    <source>
        <dbReference type="Proteomes" id="UP000712281"/>
    </source>
</evidence>
<evidence type="ECO:0000313" key="1">
    <source>
        <dbReference type="EMBL" id="KAF2566628.1"/>
    </source>
</evidence>
<sequence>MLDSCHTSHISREPIVDFKSISGTSGKLGFSYFPYLNGNQQCEFRFPQATPTDRGQLVTKVTSEMFDVNNHGKEISDDTYATLVRHQFKLDCFGDRLQKIENTTATMNDKWCRGDEAMRDFTGTWFNKSREEMETCFPESTILPQH</sequence>
<comment type="caution">
    <text evidence="1">The sequence shown here is derived from an EMBL/GenBank/DDBJ whole genome shotgun (WGS) entry which is preliminary data.</text>
</comment>
<protein>
    <submittedName>
        <fullName evidence="1">Uncharacterized protein</fullName>
    </submittedName>
</protein>
<name>A0A8S9IAJ7_BRACR</name>
<dbReference type="EMBL" id="QGKW02001911">
    <property type="protein sequence ID" value="KAF2566628.1"/>
    <property type="molecule type" value="Genomic_DNA"/>
</dbReference>
<reference evidence="1" key="1">
    <citation type="submission" date="2019-12" db="EMBL/GenBank/DDBJ databases">
        <title>Genome sequencing and annotation of Brassica cretica.</title>
        <authorList>
            <person name="Studholme D.J."/>
            <person name="Sarris P.F."/>
        </authorList>
    </citation>
    <scope>NUCLEOTIDE SEQUENCE</scope>
    <source>
        <strain evidence="1">PFS-001/15</strain>
        <tissue evidence="1">Leaf</tissue>
    </source>
</reference>
<proteinExistence type="predicted"/>
<dbReference type="Proteomes" id="UP000712281">
    <property type="component" value="Unassembled WGS sequence"/>
</dbReference>
<organism evidence="1 2">
    <name type="scientific">Brassica cretica</name>
    <name type="common">Mustard</name>
    <dbReference type="NCBI Taxonomy" id="69181"/>
    <lineage>
        <taxon>Eukaryota</taxon>
        <taxon>Viridiplantae</taxon>
        <taxon>Streptophyta</taxon>
        <taxon>Embryophyta</taxon>
        <taxon>Tracheophyta</taxon>
        <taxon>Spermatophyta</taxon>
        <taxon>Magnoliopsida</taxon>
        <taxon>eudicotyledons</taxon>
        <taxon>Gunneridae</taxon>
        <taxon>Pentapetalae</taxon>
        <taxon>rosids</taxon>
        <taxon>malvids</taxon>
        <taxon>Brassicales</taxon>
        <taxon>Brassicaceae</taxon>
        <taxon>Brassiceae</taxon>
        <taxon>Brassica</taxon>
    </lineage>
</organism>
<gene>
    <name evidence="1" type="ORF">F2Q68_00025714</name>
</gene>
<dbReference type="AlphaFoldDB" id="A0A8S9IAJ7"/>
<accession>A0A8S9IAJ7</accession>